<evidence type="ECO:0000256" key="1">
    <source>
        <dbReference type="ARBA" id="ARBA00022801"/>
    </source>
</evidence>
<dbReference type="EMBL" id="FZOQ01000031">
    <property type="protein sequence ID" value="SNT21546.1"/>
    <property type="molecule type" value="Genomic_DNA"/>
</dbReference>
<protein>
    <submittedName>
        <fullName evidence="3">Nicotinamidase-related amidase</fullName>
    </submittedName>
</protein>
<dbReference type="AlphaFoldDB" id="A0A239KT68"/>
<reference evidence="4" key="1">
    <citation type="submission" date="2017-06" db="EMBL/GenBank/DDBJ databases">
        <authorList>
            <person name="Varghese N."/>
            <person name="Submissions S."/>
        </authorList>
    </citation>
    <scope>NUCLEOTIDE SEQUENCE [LARGE SCALE GENOMIC DNA]</scope>
    <source>
        <strain evidence="4">NKM1</strain>
    </source>
</reference>
<evidence type="ECO:0000259" key="2">
    <source>
        <dbReference type="Pfam" id="PF00857"/>
    </source>
</evidence>
<sequence length="193" mass="21459">MLHDFNLASQNKMSKALIVIDIQNDYFENGAMELVGALQASENAKQLLTKFRNENLPIVHVQHIGMSPDATFFLPDTKGAEIHKNVKPEDGEKLIVKYYPNSFKETDLLDHLKSLGVTELVFTGMMTHMCIDATVRAARDFGFKCTVIGDACATRDLEVKGAHVKAADVQTAFLAALTFFYANIQNTKEYLAV</sequence>
<proteinExistence type="predicted"/>
<dbReference type="Pfam" id="PF00857">
    <property type="entry name" value="Isochorismatase"/>
    <property type="match status" value="1"/>
</dbReference>
<dbReference type="PANTHER" id="PTHR43540">
    <property type="entry name" value="PEROXYUREIDOACRYLATE/UREIDOACRYLATE AMIDOHYDROLASE-RELATED"/>
    <property type="match status" value="1"/>
</dbReference>
<name>A0A239KT68_9BACT</name>
<evidence type="ECO:0000313" key="3">
    <source>
        <dbReference type="EMBL" id="SNT21546.1"/>
    </source>
</evidence>
<dbReference type="GO" id="GO:0016787">
    <property type="term" value="F:hydrolase activity"/>
    <property type="evidence" value="ECO:0007669"/>
    <property type="project" value="UniProtKB-KW"/>
</dbReference>
<dbReference type="Gene3D" id="3.40.50.850">
    <property type="entry name" value="Isochorismatase-like"/>
    <property type="match status" value="1"/>
</dbReference>
<dbReference type="InterPro" id="IPR000868">
    <property type="entry name" value="Isochorismatase-like_dom"/>
</dbReference>
<keyword evidence="1" id="KW-0378">Hydrolase</keyword>
<dbReference type="InterPro" id="IPR036380">
    <property type="entry name" value="Isochorismatase-like_sf"/>
</dbReference>
<dbReference type="Proteomes" id="UP000198432">
    <property type="component" value="Unassembled WGS sequence"/>
</dbReference>
<organism evidence="3 4">
    <name type="scientific">Pontibacter ummariensis</name>
    <dbReference type="NCBI Taxonomy" id="1610492"/>
    <lineage>
        <taxon>Bacteria</taxon>
        <taxon>Pseudomonadati</taxon>
        <taxon>Bacteroidota</taxon>
        <taxon>Cytophagia</taxon>
        <taxon>Cytophagales</taxon>
        <taxon>Hymenobacteraceae</taxon>
        <taxon>Pontibacter</taxon>
    </lineage>
</organism>
<dbReference type="InterPro" id="IPR050272">
    <property type="entry name" value="Isochorismatase-like_hydrls"/>
</dbReference>
<evidence type="ECO:0000313" key="4">
    <source>
        <dbReference type="Proteomes" id="UP000198432"/>
    </source>
</evidence>
<dbReference type="CDD" id="cd01014">
    <property type="entry name" value="nicotinamidase_related"/>
    <property type="match status" value="1"/>
</dbReference>
<dbReference type="PANTHER" id="PTHR43540:SF1">
    <property type="entry name" value="ISOCHORISMATASE HYDROLASE"/>
    <property type="match status" value="1"/>
</dbReference>
<dbReference type="SUPFAM" id="SSF52499">
    <property type="entry name" value="Isochorismatase-like hydrolases"/>
    <property type="match status" value="1"/>
</dbReference>
<feature type="domain" description="Isochorismatase-like" evidence="2">
    <location>
        <begin position="16"/>
        <end position="167"/>
    </location>
</feature>
<gene>
    <name evidence="3" type="ORF">SAMN06296052_13155</name>
</gene>
<keyword evidence="4" id="KW-1185">Reference proteome</keyword>
<accession>A0A239KT68</accession>